<evidence type="ECO:0000313" key="6">
    <source>
        <dbReference type="Proteomes" id="UP000452235"/>
    </source>
</evidence>
<dbReference type="GO" id="GO:0031177">
    <property type="term" value="F:phosphopantetheine binding"/>
    <property type="evidence" value="ECO:0007669"/>
    <property type="project" value="TreeGrafter"/>
</dbReference>
<comment type="caution">
    <text evidence="5">The sequence shown here is derived from an EMBL/GenBank/DDBJ whole genome shotgun (WGS) entry which is preliminary data.</text>
</comment>
<comment type="similarity">
    <text evidence="3">Belongs to the NRP synthetase family.</text>
</comment>
<dbReference type="EMBL" id="BLJY01000001">
    <property type="protein sequence ID" value="GFF12169.1"/>
    <property type="molecule type" value="Genomic_DNA"/>
</dbReference>
<dbReference type="InterPro" id="IPR036736">
    <property type="entry name" value="ACP-like_sf"/>
</dbReference>
<dbReference type="GO" id="GO:0044550">
    <property type="term" value="P:secondary metabolite biosynthetic process"/>
    <property type="evidence" value="ECO:0007669"/>
    <property type="project" value="TreeGrafter"/>
</dbReference>
<name>A0A5M3YLG0_ASPTE</name>
<gene>
    <name evidence="5" type="ORF">ATEIFO6365_0001039200</name>
</gene>
<keyword evidence="6" id="KW-1185">Reference proteome</keyword>
<dbReference type="SUPFAM" id="SSF56801">
    <property type="entry name" value="Acetyl-CoA synthetase-like"/>
    <property type="match status" value="1"/>
</dbReference>
<dbReference type="PANTHER" id="PTHR45527:SF1">
    <property type="entry name" value="FATTY ACID SYNTHASE"/>
    <property type="match status" value="1"/>
</dbReference>
<accession>A0A5M3YLG0</accession>
<evidence type="ECO:0000313" key="5">
    <source>
        <dbReference type="EMBL" id="GFF12169.1"/>
    </source>
</evidence>
<keyword evidence="2" id="KW-0597">Phosphoprotein</keyword>
<organism evidence="5 6">
    <name type="scientific">Aspergillus terreus</name>
    <dbReference type="NCBI Taxonomy" id="33178"/>
    <lineage>
        <taxon>Eukaryota</taxon>
        <taxon>Fungi</taxon>
        <taxon>Dikarya</taxon>
        <taxon>Ascomycota</taxon>
        <taxon>Pezizomycotina</taxon>
        <taxon>Eurotiomycetes</taxon>
        <taxon>Eurotiomycetidae</taxon>
        <taxon>Eurotiales</taxon>
        <taxon>Aspergillaceae</taxon>
        <taxon>Aspergillus</taxon>
        <taxon>Aspergillus subgen. Circumdati</taxon>
    </lineage>
</organism>
<dbReference type="Gene3D" id="3.40.50.12780">
    <property type="entry name" value="N-terminal domain of ligase-like"/>
    <property type="match status" value="1"/>
</dbReference>
<reference evidence="5 6" key="1">
    <citation type="submission" date="2020-01" db="EMBL/GenBank/DDBJ databases">
        <title>Aspergillus terreus IFO 6365 whole genome shotgun sequence.</title>
        <authorList>
            <person name="Kanamasa S."/>
            <person name="Takahashi H."/>
        </authorList>
    </citation>
    <scope>NUCLEOTIDE SEQUENCE [LARGE SCALE GENOMIC DNA]</scope>
    <source>
        <strain evidence="5 6">IFO 6365</strain>
    </source>
</reference>
<proteinExistence type="inferred from homology"/>
<protein>
    <submittedName>
        <fullName evidence="5">Antibiotic synthetase</fullName>
    </submittedName>
</protein>
<dbReference type="InterPro" id="IPR042099">
    <property type="entry name" value="ANL_N_sf"/>
</dbReference>
<evidence type="ECO:0000256" key="2">
    <source>
        <dbReference type="ARBA" id="ARBA00022553"/>
    </source>
</evidence>
<evidence type="ECO:0000259" key="4">
    <source>
        <dbReference type="Pfam" id="PF00501"/>
    </source>
</evidence>
<evidence type="ECO:0000256" key="3">
    <source>
        <dbReference type="ARBA" id="ARBA00029454"/>
    </source>
</evidence>
<dbReference type="VEuPathDB" id="FungiDB:ATEG_01193"/>
<dbReference type="InterPro" id="IPR045851">
    <property type="entry name" value="AMP-bd_C_sf"/>
</dbReference>
<dbReference type="GO" id="GO:0005737">
    <property type="term" value="C:cytoplasm"/>
    <property type="evidence" value="ECO:0007669"/>
    <property type="project" value="TreeGrafter"/>
</dbReference>
<dbReference type="Gene3D" id="1.10.1200.10">
    <property type="entry name" value="ACP-like"/>
    <property type="match status" value="1"/>
</dbReference>
<evidence type="ECO:0000256" key="1">
    <source>
        <dbReference type="ARBA" id="ARBA00022450"/>
    </source>
</evidence>
<sequence>MADNSKECSLDGEHQLQHDDLQEVSEMSLLRNVSPNSLYHQRVEANPSIAQLFINNVRRQPKSPAIIDIDSIVTYEELHTRAVSLAIQLRRKEYSLEEPTGVLVSPGSWNVITQLAVVYAGGTIVPVHPDESDEKIRCKLTGVGARYAIVDAPNQTRLPMFTCILLSDLGPGASSAQLDGQSETIPVTTTLHHRTHILFTSGTTGEPKGVQISALSLLHIIHHVPTSPLESSDVMAHYIPTTFDYTLVEIWAPLMVGARIAILPYADAFDGRTLEASLRKQGVTVMIIVTALLNLVSITRPRAFSTLRMVLFGGDAASPKAVARLLESGGPPSRLINAYGPTETCCWSFTHELSMKDTHSEPVSIGTPTGDTIAYIVDDAMRPVSDGSVGELLIGGPGVSRGYLDSEKNMASFTDIQIYSGSDEGTRFYRTGDLVRRDPLSGLVYYLGRQDHQVTIFTMRIELAAVKAALMRTGRFADAVALAIDSPIKEMGKILVAYVIPREGSADDVLEGIESALSPYLPYPEAMPHIRIIDRFPLNRHFKVDRRELTRRYLAEWDAYIQENGKDYAATTEQKLAYVWAGVLAMPSVKFTSGDNFFDFVRSEFQGAYLVQEIQLAFDTTVFLHELQANPTLCKMAGLIRENCSNMAPVCMS</sequence>
<dbReference type="AlphaFoldDB" id="A0A5M3YLG0"/>
<dbReference type="InterPro" id="IPR000873">
    <property type="entry name" value="AMP-dep_synth/lig_dom"/>
</dbReference>
<dbReference type="Pfam" id="PF00501">
    <property type="entry name" value="AMP-binding"/>
    <property type="match status" value="1"/>
</dbReference>
<feature type="domain" description="AMP-dependent synthetase/ligase" evidence="4">
    <location>
        <begin position="55"/>
        <end position="404"/>
    </location>
</feature>
<dbReference type="PANTHER" id="PTHR45527">
    <property type="entry name" value="NONRIBOSOMAL PEPTIDE SYNTHETASE"/>
    <property type="match status" value="1"/>
</dbReference>
<dbReference type="PROSITE" id="PS00455">
    <property type="entry name" value="AMP_BINDING"/>
    <property type="match status" value="1"/>
</dbReference>
<dbReference type="Gene3D" id="3.30.300.30">
    <property type="match status" value="1"/>
</dbReference>
<dbReference type="GO" id="GO:0043041">
    <property type="term" value="P:amino acid activation for nonribosomal peptide biosynthetic process"/>
    <property type="evidence" value="ECO:0007669"/>
    <property type="project" value="TreeGrafter"/>
</dbReference>
<dbReference type="CDD" id="cd05930">
    <property type="entry name" value="A_NRPS"/>
    <property type="match status" value="1"/>
</dbReference>
<dbReference type="InterPro" id="IPR020845">
    <property type="entry name" value="AMP-binding_CS"/>
</dbReference>
<keyword evidence="1" id="KW-0596">Phosphopantetheine</keyword>
<dbReference type="Proteomes" id="UP000452235">
    <property type="component" value="Unassembled WGS sequence"/>
</dbReference>
<dbReference type="OrthoDB" id="4423949at2759"/>